<evidence type="ECO:0008006" key="4">
    <source>
        <dbReference type="Google" id="ProtNLM"/>
    </source>
</evidence>
<feature type="signal peptide" evidence="1">
    <location>
        <begin position="1"/>
        <end position="20"/>
    </location>
</feature>
<dbReference type="Proteomes" id="UP000054359">
    <property type="component" value="Unassembled WGS sequence"/>
</dbReference>
<sequence>MVKCITHFLLSFCMPLWCNCSTLCACSRSPRFETRQGHCSFFMSSSMFQKNLMATTFLFLFV</sequence>
<keyword evidence="3" id="KW-1185">Reference proteome</keyword>
<gene>
    <name evidence="2" type="ORF">X975_15672</name>
</gene>
<reference evidence="2 3" key="1">
    <citation type="submission" date="2013-11" db="EMBL/GenBank/DDBJ databases">
        <title>Genome sequencing of Stegodyphus mimosarum.</title>
        <authorList>
            <person name="Bechsgaard J."/>
        </authorList>
    </citation>
    <scope>NUCLEOTIDE SEQUENCE [LARGE SCALE GENOMIC DNA]</scope>
</reference>
<dbReference type="AlphaFoldDB" id="A0A087T0Q8"/>
<name>A0A087T0Q8_STEMI</name>
<evidence type="ECO:0000256" key="1">
    <source>
        <dbReference type="SAM" id="SignalP"/>
    </source>
</evidence>
<dbReference type="EMBL" id="KK112855">
    <property type="protein sequence ID" value="KFM58697.1"/>
    <property type="molecule type" value="Genomic_DNA"/>
</dbReference>
<feature type="non-terminal residue" evidence="2">
    <location>
        <position position="62"/>
    </location>
</feature>
<evidence type="ECO:0000313" key="2">
    <source>
        <dbReference type="EMBL" id="KFM58697.1"/>
    </source>
</evidence>
<feature type="chain" id="PRO_5001829204" description="Secreted protein" evidence="1">
    <location>
        <begin position="21"/>
        <end position="62"/>
    </location>
</feature>
<evidence type="ECO:0000313" key="3">
    <source>
        <dbReference type="Proteomes" id="UP000054359"/>
    </source>
</evidence>
<accession>A0A087T0Q8</accession>
<protein>
    <recommendedName>
        <fullName evidence="4">Secreted protein</fullName>
    </recommendedName>
</protein>
<proteinExistence type="predicted"/>
<organism evidence="2 3">
    <name type="scientific">Stegodyphus mimosarum</name>
    <name type="common">African social velvet spider</name>
    <dbReference type="NCBI Taxonomy" id="407821"/>
    <lineage>
        <taxon>Eukaryota</taxon>
        <taxon>Metazoa</taxon>
        <taxon>Ecdysozoa</taxon>
        <taxon>Arthropoda</taxon>
        <taxon>Chelicerata</taxon>
        <taxon>Arachnida</taxon>
        <taxon>Araneae</taxon>
        <taxon>Araneomorphae</taxon>
        <taxon>Entelegynae</taxon>
        <taxon>Eresoidea</taxon>
        <taxon>Eresidae</taxon>
        <taxon>Stegodyphus</taxon>
    </lineage>
</organism>
<keyword evidence="1" id="KW-0732">Signal</keyword>
<dbReference type="PROSITE" id="PS51257">
    <property type="entry name" value="PROKAR_LIPOPROTEIN"/>
    <property type="match status" value="1"/>
</dbReference>